<keyword evidence="7" id="KW-1185">Reference proteome</keyword>
<evidence type="ECO:0000256" key="3">
    <source>
        <dbReference type="RuleBase" id="RU361153"/>
    </source>
</evidence>
<dbReference type="Pfam" id="PF00150">
    <property type="entry name" value="Cellulase"/>
    <property type="match status" value="1"/>
</dbReference>
<dbReference type="PANTHER" id="PTHR34142">
    <property type="entry name" value="ENDO-BETA-1,4-GLUCANASE A"/>
    <property type="match status" value="1"/>
</dbReference>
<comment type="caution">
    <text evidence="6">The sequence shown here is derived from an EMBL/GenBank/DDBJ whole genome shotgun (WGS) entry which is preliminary data.</text>
</comment>
<reference evidence="7" key="1">
    <citation type="journal article" date="2019" name="Int. J. Syst. Evol. Microbiol.">
        <title>The Global Catalogue of Microorganisms (GCM) 10K type strain sequencing project: providing services to taxonomists for standard genome sequencing and annotation.</title>
        <authorList>
            <consortium name="The Broad Institute Genomics Platform"/>
            <consortium name="The Broad Institute Genome Sequencing Center for Infectious Disease"/>
            <person name="Wu L."/>
            <person name="Ma J."/>
        </authorList>
    </citation>
    <scope>NUCLEOTIDE SEQUENCE [LARGE SCALE GENOMIC DNA]</scope>
    <source>
        <strain evidence="7">JCM 15503</strain>
    </source>
</reference>
<feature type="signal peptide" evidence="4">
    <location>
        <begin position="1"/>
        <end position="22"/>
    </location>
</feature>
<proteinExistence type="inferred from homology"/>
<protein>
    <recommendedName>
        <fullName evidence="5">Glycoside hydrolase family 5 domain-containing protein</fullName>
    </recommendedName>
</protein>
<sequence length="412" mass="43523">MPPLRRSSLVLFAALAGAAAHAGNLPAGYAKCATEGQTCSFKGARQVAYGAAGKFAYGTYVGGVACTLASFGGVDPNPAKPAKVCSYNKQKINTSSPVPAYRGVSLAGAEFGADPWGGGSLPGTYGVNYTYPTQGEVGYFAGKQMNTVRLPFRWERLQPTLNAAFDSAEWGRLNGFVAAATASGVTVVLDPHNYARYYSNVVGAGVSNAAFADLWSRLATAYKGNDKVVFALMNEPHDMPTEQWLGAANAAIAAIRAAGAGNLILVPGNGWTGGHSWSDTWYGTSNATVMLGVVDPADRYAYEVHQYLDSDSSGNSANCVSTTIGVERLSGFTAWLRSHGKRGFLGEFAGGNNATCQAAVTGMLDHLGANRDVWNGWTWWAAGPWWGSYMYSIEPQNGVDAPQMGWLTPYLP</sequence>
<evidence type="ECO:0000313" key="7">
    <source>
        <dbReference type="Proteomes" id="UP001500279"/>
    </source>
</evidence>
<dbReference type="InterPro" id="IPR017853">
    <property type="entry name" value="GH"/>
</dbReference>
<dbReference type="SUPFAM" id="SSF51445">
    <property type="entry name" value="(Trans)glycosidases"/>
    <property type="match status" value="1"/>
</dbReference>
<feature type="domain" description="Glycoside hydrolase family 5" evidence="5">
    <location>
        <begin position="132"/>
        <end position="382"/>
    </location>
</feature>
<feature type="chain" id="PRO_5047086717" description="Glycoside hydrolase family 5 domain-containing protein" evidence="4">
    <location>
        <begin position="23"/>
        <end position="412"/>
    </location>
</feature>
<evidence type="ECO:0000256" key="4">
    <source>
        <dbReference type="SAM" id="SignalP"/>
    </source>
</evidence>
<accession>A0ABP3V4R4</accession>
<dbReference type="InterPro" id="IPR001547">
    <property type="entry name" value="Glyco_hydro_5"/>
</dbReference>
<dbReference type="Gene3D" id="3.20.20.80">
    <property type="entry name" value="Glycosidases"/>
    <property type="match status" value="1"/>
</dbReference>
<keyword evidence="4" id="KW-0732">Signal</keyword>
<dbReference type="EMBL" id="BAAAEW010000006">
    <property type="protein sequence ID" value="GAA0746582.1"/>
    <property type="molecule type" value="Genomic_DNA"/>
</dbReference>
<evidence type="ECO:0000256" key="2">
    <source>
        <dbReference type="ARBA" id="ARBA00023295"/>
    </source>
</evidence>
<evidence type="ECO:0000259" key="5">
    <source>
        <dbReference type="Pfam" id="PF00150"/>
    </source>
</evidence>
<evidence type="ECO:0000256" key="1">
    <source>
        <dbReference type="ARBA" id="ARBA00022801"/>
    </source>
</evidence>
<name>A0ABP3V4R4_9BURK</name>
<gene>
    <name evidence="6" type="ORF">GCM10009107_14280</name>
</gene>
<dbReference type="PANTHER" id="PTHR34142:SF1">
    <property type="entry name" value="GLYCOSIDE HYDROLASE FAMILY 5 DOMAIN-CONTAINING PROTEIN"/>
    <property type="match status" value="1"/>
</dbReference>
<keyword evidence="2 3" id="KW-0326">Glycosidase</keyword>
<dbReference type="Proteomes" id="UP001500279">
    <property type="component" value="Unassembled WGS sequence"/>
</dbReference>
<evidence type="ECO:0000313" key="6">
    <source>
        <dbReference type="EMBL" id="GAA0746582.1"/>
    </source>
</evidence>
<keyword evidence="1 3" id="KW-0378">Hydrolase</keyword>
<organism evidence="6 7">
    <name type="scientific">Ideonella azotifigens</name>
    <dbReference type="NCBI Taxonomy" id="513160"/>
    <lineage>
        <taxon>Bacteria</taxon>
        <taxon>Pseudomonadati</taxon>
        <taxon>Pseudomonadota</taxon>
        <taxon>Betaproteobacteria</taxon>
        <taxon>Burkholderiales</taxon>
        <taxon>Sphaerotilaceae</taxon>
        <taxon>Ideonella</taxon>
    </lineage>
</organism>
<comment type="similarity">
    <text evidence="3">Belongs to the glycosyl hydrolase 5 (cellulase A) family.</text>
</comment>
<dbReference type="RefSeq" id="WP_141284066.1">
    <property type="nucleotide sequence ID" value="NZ_BAAAEW010000006.1"/>
</dbReference>